<dbReference type="PANTHER" id="PTHR43713">
    <property type="entry name" value="GLUTAMATE-1-SEMIALDEHYDE 2,1-AMINOMUTASE"/>
    <property type="match status" value="1"/>
</dbReference>
<comment type="caution">
    <text evidence="4">The sequence shown here is derived from an EMBL/GenBank/DDBJ whole genome shotgun (WGS) entry which is preliminary data.</text>
</comment>
<dbReference type="Proteomes" id="UP001157186">
    <property type="component" value="Unassembled WGS sequence"/>
</dbReference>
<reference evidence="4 5" key="1">
    <citation type="submission" date="2023-03" db="EMBL/GenBank/DDBJ databases">
        <title>Draft genome sequence of Thalassotalea insulae KCTC 62186T.</title>
        <authorList>
            <person name="Sawabe T."/>
        </authorList>
    </citation>
    <scope>NUCLEOTIDE SEQUENCE [LARGE SCALE GENOMIC DNA]</scope>
    <source>
        <strain evidence="4 5">KCTC 62186</strain>
    </source>
</reference>
<dbReference type="InterPro" id="IPR005814">
    <property type="entry name" value="Aminotrans_3"/>
</dbReference>
<name>A0ABQ6GNQ9_9GAMM</name>
<proteinExistence type="inferred from homology"/>
<dbReference type="Gene3D" id="3.40.640.10">
    <property type="entry name" value="Type I PLP-dependent aspartate aminotransferase-like (Major domain)"/>
    <property type="match status" value="1"/>
</dbReference>
<dbReference type="CDD" id="cd00610">
    <property type="entry name" value="OAT_like"/>
    <property type="match status" value="1"/>
</dbReference>
<evidence type="ECO:0000313" key="5">
    <source>
        <dbReference type="Proteomes" id="UP001157186"/>
    </source>
</evidence>
<comment type="cofactor">
    <cofactor evidence="1">
        <name>pyridoxal 5'-phosphate</name>
        <dbReference type="ChEBI" id="CHEBI:597326"/>
    </cofactor>
</comment>
<dbReference type="RefSeq" id="WP_284243504.1">
    <property type="nucleotide sequence ID" value="NZ_BSST01000001.1"/>
</dbReference>
<dbReference type="EMBL" id="BSST01000001">
    <property type="protein sequence ID" value="GLX77633.1"/>
    <property type="molecule type" value="Genomic_DNA"/>
</dbReference>
<organism evidence="4 5">
    <name type="scientific">Thalassotalea insulae</name>
    <dbReference type="NCBI Taxonomy" id="2056778"/>
    <lineage>
        <taxon>Bacteria</taxon>
        <taxon>Pseudomonadati</taxon>
        <taxon>Pseudomonadota</taxon>
        <taxon>Gammaproteobacteria</taxon>
        <taxon>Alteromonadales</taxon>
        <taxon>Colwelliaceae</taxon>
        <taxon>Thalassotalea</taxon>
    </lineage>
</organism>
<dbReference type="InterPro" id="IPR015422">
    <property type="entry name" value="PyrdxlP-dep_Trfase_small"/>
</dbReference>
<gene>
    <name evidence="4" type="primary">hemL_1</name>
    <name evidence="4" type="ORF">tinsulaeT_09730</name>
</gene>
<dbReference type="SUPFAM" id="SSF53383">
    <property type="entry name" value="PLP-dependent transferases"/>
    <property type="match status" value="1"/>
</dbReference>
<keyword evidence="2 3" id="KW-0663">Pyridoxal phosphate</keyword>
<sequence length="429" mass="47495">MANRYQKSIDLLKQAEKTIPLGSQTFSKSKFSYPEGASPLFIERANGCHAWDVDGNLYIDFVSGLLSVSLGFCDPDIDAAVIKQIKSGVTFSLPHKLEMELAELIVELVPCAEMVRFGKNGSDATSAAIRLARAYTGREHVAVCGYHGWQDWYIGSTTRDLGVPEATKALTHKFEFNNIASLEKLFSKQSEQLAAVIMEPMNIAYPEDNFLAKVKELCHQHGTLLIFDETITGFRFALGGAQALFNVTPDLATLGKGMANGYPLSVVTGRKDIMAFMEDIFFSGTFAGETLSLAAAKTTIDKMRTNNVLTHIHQLGEYLKSQLCKLIDELNANEWLSVTGHPAWSFLHITDYGNYSALQLKSLLLQEMAARGILLGGGHNLNFAHQKEDIDALLNAYQEVLSLIKSTVKHENFEHVFHGKLLEPVFKVR</sequence>
<evidence type="ECO:0000313" key="4">
    <source>
        <dbReference type="EMBL" id="GLX77633.1"/>
    </source>
</evidence>
<dbReference type="PANTHER" id="PTHR43713:SF3">
    <property type="entry name" value="GLUTAMATE-1-SEMIALDEHYDE 2,1-AMINOMUTASE 1, CHLOROPLASTIC-RELATED"/>
    <property type="match status" value="1"/>
</dbReference>
<evidence type="ECO:0000256" key="2">
    <source>
        <dbReference type="ARBA" id="ARBA00022898"/>
    </source>
</evidence>
<evidence type="ECO:0000256" key="1">
    <source>
        <dbReference type="ARBA" id="ARBA00001933"/>
    </source>
</evidence>
<dbReference type="Gene3D" id="3.90.1150.10">
    <property type="entry name" value="Aspartate Aminotransferase, domain 1"/>
    <property type="match status" value="1"/>
</dbReference>
<dbReference type="InterPro" id="IPR015424">
    <property type="entry name" value="PyrdxlP-dep_Trfase"/>
</dbReference>
<keyword evidence="5" id="KW-1185">Reference proteome</keyword>
<dbReference type="Pfam" id="PF00202">
    <property type="entry name" value="Aminotran_3"/>
    <property type="match status" value="1"/>
</dbReference>
<evidence type="ECO:0000256" key="3">
    <source>
        <dbReference type="RuleBase" id="RU003560"/>
    </source>
</evidence>
<accession>A0ABQ6GNQ9</accession>
<protein>
    <submittedName>
        <fullName evidence="4">Glutamate-1-semialdehyde 2,1-aminomutase</fullName>
    </submittedName>
</protein>
<dbReference type="InterPro" id="IPR015421">
    <property type="entry name" value="PyrdxlP-dep_Trfase_major"/>
</dbReference>
<comment type="similarity">
    <text evidence="3">Belongs to the class-III pyridoxal-phosphate-dependent aminotransferase family.</text>
</comment>